<reference evidence="7" key="1">
    <citation type="submission" date="2021-10" db="EMBL/GenBank/DDBJ databases">
        <title>Melipona bicolor Genome sequencing and assembly.</title>
        <authorList>
            <person name="Araujo N.S."/>
            <person name="Arias M.C."/>
        </authorList>
    </citation>
    <scope>NUCLEOTIDE SEQUENCE</scope>
    <source>
        <strain evidence="7">USP_2M_L1-L4_2017</strain>
        <tissue evidence="7">Whole body</tissue>
    </source>
</reference>
<dbReference type="PANTHER" id="PTHR24026:SF126">
    <property type="entry name" value="PROTOCADHERIN FAT 4"/>
    <property type="match status" value="1"/>
</dbReference>
<proteinExistence type="predicted"/>
<keyword evidence="3" id="KW-0106">Calcium</keyword>
<accession>A0AA40KGY3</accession>
<dbReference type="InterPro" id="IPR015919">
    <property type="entry name" value="Cadherin-like_sf"/>
</dbReference>
<evidence type="ECO:0000256" key="2">
    <source>
        <dbReference type="ARBA" id="ARBA00022989"/>
    </source>
</evidence>
<dbReference type="AlphaFoldDB" id="A0AA40KGY3"/>
<evidence type="ECO:0000313" key="7">
    <source>
        <dbReference type="EMBL" id="KAK1119832.1"/>
    </source>
</evidence>
<protein>
    <recommendedName>
        <fullName evidence="6">Cadherin domain-containing protein</fullName>
    </recommendedName>
</protein>
<dbReference type="GO" id="GO:0007156">
    <property type="term" value="P:homophilic cell adhesion via plasma membrane adhesion molecules"/>
    <property type="evidence" value="ECO:0007669"/>
    <property type="project" value="InterPro"/>
</dbReference>
<dbReference type="InterPro" id="IPR002126">
    <property type="entry name" value="Cadherin-like_dom"/>
</dbReference>
<keyword evidence="5" id="KW-0732">Signal</keyword>
<sequence>MKQRVLLAWPWLWLWLLAATAGSPSSDTFASTTFSSSASSSSSSSSSSSGSSSSNSNSLVSSSITRSFSSTLPTSTFASFTEDFPFPPGHEFRFTLPLYNVSIPENSIGKTYVVPEERMGIKLASPDSNLDIRFRIMSGDRDKFFKAEERTVGDFCFLLIRTRTGNVDVLNRERKDRYVLEVRATLNRGDGKNRVAIMEADATVVVTILDTNDLNPLFYPTEYEATVTEDTPLHRSILRVIAEDADLGRNGEIYYSFAEETDQFAVHPVSGVITLTRPLR</sequence>
<keyword evidence="2" id="KW-0472">Membrane</keyword>
<dbReference type="SMART" id="SM00112">
    <property type="entry name" value="CA"/>
    <property type="match status" value="1"/>
</dbReference>
<dbReference type="PANTHER" id="PTHR24026">
    <property type="entry name" value="FAT ATYPICAL CADHERIN-RELATED"/>
    <property type="match status" value="1"/>
</dbReference>
<evidence type="ECO:0000256" key="1">
    <source>
        <dbReference type="ARBA" id="ARBA00022692"/>
    </source>
</evidence>
<evidence type="ECO:0000256" key="4">
    <source>
        <dbReference type="SAM" id="MobiDB-lite"/>
    </source>
</evidence>
<name>A0AA40KGY3_9HYME</name>
<feature type="domain" description="Cadherin" evidence="6">
    <location>
        <begin position="219"/>
        <end position="279"/>
    </location>
</feature>
<gene>
    <name evidence="7" type="ORF">K0M31_012910</name>
</gene>
<dbReference type="Pfam" id="PF00028">
    <property type="entry name" value="Cadherin"/>
    <property type="match status" value="1"/>
</dbReference>
<organism evidence="7 8">
    <name type="scientific">Melipona bicolor</name>
    <dbReference type="NCBI Taxonomy" id="60889"/>
    <lineage>
        <taxon>Eukaryota</taxon>
        <taxon>Metazoa</taxon>
        <taxon>Ecdysozoa</taxon>
        <taxon>Arthropoda</taxon>
        <taxon>Hexapoda</taxon>
        <taxon>Insecta</taxon>
        <taxon>Pterygota</taxon>
        <taxon>Neoptera</taxon>
        <taxon>Endopterygota</taxon>
        <taxon>Hymenoptera</taxon>
        <taxon>Apocrita</taxon>
        <taxon>Aculeata</taxon>
        <taxon>Apoidea</taxon>
        <taxon>Anthophila</taxon>
        <taxon>Apidae</taxon>
        <taxon>Melipona</taxon>
    </lineage>
</organism>
<feature type="chain" id="PRO_5041300599" description="Cadherin domain-containing protein" evidence="5">
    <location>
        <begin position="23"/>
        <end position="280"/>
    </location>
</feature>
<dbReference type="Proteomes" id="UP001177670">
    <property type="component" value="Unassembled WGS sequence"/>
</dbReference>
<comment type="caution">
    <text evidence="7">The sequence shown here is derived from an EMBL/GenBank/DDBJ whole genome shotgun (WGS) entry which is preliminary data.</text>
</comment>
<dbReference type="SUPFAM" id="SSF49313">
    <property type="entry name" value="Cadherin-like"/>
    <property type="match status" value="2"/>
</dbReference>
<dbReference type="FunFam" id="2.60.40.60:FF:000064">
    <property type="entry name" value="FAT atypical cadherin 1"/>
    <property type="match status" value="1"/>
</dbReference>
<feature type="domain" description="Cadherin" evidence="6">
    <location>
        <begin position="95"/>
        <end position="218"/>
    </location>
</feature>
<dbReference type="CDD" id="cd11304">
    <property type="entry name" value="Cadherin_repeat"/>
    <property type="match status" value="2"/>
</dbReference>
<keyword evidence="1" id="KW-0812">Transmembrane</keyword>
<dbReference type="PRINTS" id="PR00205">
    <property type="entry name" value="CADHERIN"/>
</dbReference>
<dbReference type="GO" id="GO:0005509">
    <property type="term" value="F:calcium ion binding"/>
    <property type="evidence" value="ECO:0007669"/>
    <property type="project" value="UniProtKB-UniRule"/>
</dbReference>
<dbReference type="GO" id="GO:0005886">
    <property type="term" value="C:plasma membrane"/>
    <property type="evidence" value="ECO:0007669"/>
    <property type="project" value="UniProtKB-SubCell"/>
</dbReference>
<dbReference type="Gene3D" id="2.60.40.60">
    <property type="entry name" value="Cadherins"/>
    <property type="match status" value="2"/>
</dbReference>
<dbReference type="EMBL" id="JAHYIQ010000034">
    <property type="protein sequence ID" value="KAK1119832.1"/>
    <property type="molecule type" value="Genomic_DNA"/>
</dbReference>
<keyword evidence="8" id="KW-1185">Reference proteome</keyword>
<evidence type="ECO:0000259" key="6">
    <source>
        <dbReference type="PROSITE" id="PS50268"/>
    </source>
</evidence>
<feature type="signal peptide" evidence="5">
    <location>
        <begin position="1"/>
        <end position="22"/>
    </location>
</feature>
<feature type="region of interest" description="Disordered" evidence="4">
    <location>
        <begin position="37"/>
        <end position="57"/>
    </location>
</feature>
<dbReference type="PROSITE" id="PS50268">
    <property type="entry name" value="CADHERIN_2"/>
    <property type="match status" value="2"/>
</dbReference>
<evidence type="ECO:0000256" key="5">
    <source>
        <dbReference type="SAM" id="SignalP"/>
    </source>
</evidence>
<keyword evidence="2" id="KW-1133">Transmembrane helix</keyword>
<evidence type="ECO:0000256" key="3">
    <source>
        <dbReference type="PROSITE-ProRule" id="PRU00043"/>
    </source>
</evidence>
<evidence type="ECO:0000313" key="8">
    <source>
        <dbReference type="Proteomes" id="UP001177670"/>
    </source>
</evidence>